<reference evidence="1" key="1">
    <citation type="journal article" date="2010" name="Science">
        <title>Plasticity of animal genome architecture unmasked by rapid evolution of a pelagic tunicate.</title>
        <authorList>
            <person name="Denoeud F."/>
            <person name="Henriet S."/>
            <person name="Mungpakdee S."/>
            <person name="Aury J.M."/>
            <person name="Da Silva C."/>
            <person name="Brinkmann H."/>
            <person name="Mikhaleva J."/>
            <person name="Olsen L.C."/>
            <person name="Jubin C."/>
            <person name="Canestro C."/>
            <person name="Bouquet J.M."/>
            <person name="Danks G."/>
            <person name="Poulain J."/>
            <person name="Campsteijn C."/>
            <person name="Adamski M."/>
            <person name="Cross I."/>
            <person name="Yadetie F."/>
            <person name="Muffato M."/>
            <person name="Louis A."/>
            <person name="Butcher S."/>
            <person name="Tsagkogeorga G."/>
            <person name="Konrad A."/>
            <person name="Singh S."/>
            <person name="Jensen M.F."/>
            <person name="Cong E.H."/>
            <person name="Eikeseth-Otteraa H."/>
            <person name="Noel B."/>
            <person name="Anthouard V."/>
            <person name="Porcel B.M."/>
            <person name="Kachouri-Lafond R."/>
            <person name="Nishino A."/>
            <person name="Ugolini M."/>
            <person name="Chourrout P."/>
            <person name="Nishida H."/>
            <person name="Aasland R."/>
            <person name="Huzurbazar S."/>
            <person name="Westhof E."/>
            <person name="Delsuc F."/>
            <person name="Lehrach H."/>
            <person name="Reinhardt R."/>
            <person name="Weissenbach J."/>
            <person name="Roy S.W."/>
            <person name="Artiguenave F."/>
            <person name="Postlethwait J.H."/>
            <person name="Manak J.R."/>
            <person name="Thompson E.M."/>
            <person name="Jaillon O."/>
            <person name="Du Pasquier L."/>
            <person name="Boudinot P."/>
            <person name="Liberles D.A."/>
            <person name="Volff J.N."/>
            <person name="Philippe H."/>
            <person name="Lenhard B."/>
            <person name="Roest Crollius H."/>
            <person name="Wincker P."/>
            <person name="Chourrout D."/>
        </authorList>
    </citation>
    <scope>NUCLEOTIDE SEQUENCE [LARGE SCALE GENOMIC DNA]</scope>
</reference>
<name>E4XW54_OIKDI</name>
<keyword evidence="2" id="KW-1185">Reference proteome</keyword>
<feature type="non-terminal residue" evidence="1">
    <location>
        <position position="112"/>
    </location>
</feature>
<dbReference type="OrthoDB" id="10449047at2759"/>
<gene>
    <name evidence="1" type="ORF">GSOID_T00006858001</name>
</gene>
<dbReference type="AlphaFoldDB" id="E4XW54"/>
<proteinExistence type="predicted"/>
<dbReference type="Proteomes" id="UP000001307">
    <property type="component" value="Unassembled WGS sequence"/>
</dbReference>
<accession>E4XW54</accession>
<dbReference type="EMBL" id="FN653232">
    <property type="protein sequence ID" value="CBY13903.1"/>
    <property type="molecule type" value="Genomic_DNA"/>
</dbReference>
<evidence type="ECO:0000313" key="2">
    <source>
        <dbReference type="Proteomes" id="UP000001307"/>
    </source>
</evidence>
<dbReference type="InParanoid" id="E4XW54"/>
<evidence type="ECO:0000313" key="1">
    <source>
        <dbReference type="EMBL" id="CBY13903.1"/>
    </source>
</evidence>
<protein>
    <submittedName>
        <fullName evidence="1">Uncharacterized protein</fullName>
    </submittedName>
</protein>
<sequence>MDKIFENQQPVKSAVEKFETNHGSLNAKDPKHEGMICDYFDQVLTELENDYNCEDYSEDYGDIQYYLDINAEYFGCGLELCEDRSLSVETMLSHLCDKNQLRVFVRVHSNES</sequence>
<organism evidence="1">
    <name type="scientific">Oikopleura dioica</name>
    <name type="common">Tunicate</name>
    <dbReference type="NCBI Taxonomy" id="34765"/>
    <lineage>
        <taxon>Eukaryota</taxon>
        <taxon>Metazoa</taxon>
        <taxon>Chordata</taxon>
        <taxon>Tunicata</taxon>
        <taxon>Appendicularia</taxon>
        <taxon>Copelata</taxon>
        <taxon>Oikopleuridae</taxon>
        <taxon>Oikopleura</taxon>
    </lineage>
</organism>